<keyword evidence="1" id="KW-1133">Transmembrane helix</keyword>
<dbReference type="Proteomes" id="UP000031563">
    <property type="component" value="Unassembled WGS sequence"/>
</dbReference>
<gene>
    <name evidence="2" type="ORF">QY95_01244</name>
</gene>
<sequence length="185" mass="20328">MAKAITKIRPMEISEEEQRRRDLEEVENLLIEHKEALKAFLDMLDKANKSGGIELAAGLFDQKDEVMDVLVRAAYTPGATKMLRNSLLLIGMLGKIDMEKLEPIIVKLNGGLDKAVQWSEGERSIIRLFGDVNWKESLLFLLSFFKGASEAGKEPASAKRKAGWFAIAAGVSLAGAAVLAKKRNG</sequence>
<evidence type="ECO:0000313" key="2">
    <source>
        <dbReference type="EMBL" id="KKB40670.1"/>
    </source>
</evidence>
<dbReference type="OrthoDB" id="147801at2"/>
<keyword evidence="1" id="KW-0472">Membrane</keyword>
<accession>A0A0F5I5X4</accession>
<evidence type="ECO:0000313" key="3">
    <source>
        <dbReference type="Proteomes" id="UP000031563"/>
    </source>
</evidence>
<proteinExistence type="predicted"/>
<accession>A0A0F5HX86</accession>
<dbReference type="PANTHER" id="PTHR38433">
    <property type="match status" value="1"/>
</dbReference>
<keyword evidence="3" id="KW-1185">Reference proteome</keyword>
<evidence type="ECO:0000256" key="1">
    <source>
        <dbReference type="SAM" id="Phobius"/>
    </source>
</evidence>
<reference evidence="2" key="1">
    <citation type="submission" date="2015-02" db="EMBL/GenBank/DDBJ databases">
        <title>Genome Assembly of Bacillaceae bacterium MTCC 8252.</title>
        <authorList>
            <person name="Verma A."/>
            <person name="Khatri I."/>
            <person name="Mual P."/>
            <person name="Subramanian S."/>
            <person name="Krishnamurthi S."/>
        </authorList>
    </citation>
    <scope>NUCLEOTIDE SEQUENCE [LARGE SCALE GENOMIC DNA]</scope>
    <source>
        <strain evidence="2">MTCC 8252</strain>
    </source>
</reference>
<dbReference type="RefSeq" id="WP_052717126.1">
    <property type="nucleotide sequence ID" value="NZ_JWIQ02000013.1"/>
</dbReference>
<name>A0A0F5HX86_BACTR</name>
<dbReference type="EMBL" id="JWIR02000027">
    <property type="protein sequence ID" value="KKB40670.1"/>
    <property type="molecule type" value="Genomic_DNA"/>
</dbReference>
<dbReference type="PANTHER" id="PTHR38433:SF1">
    <property type="entry name" value="DUF1641 DOMAIN-CONTAINING PROTEIN"/>
    <property type="match status" value="1"/>
</dbReference>
<evidence type="ECO:0008006" key="4">
    <source>
        <dbReference type="Google" id="ProtNLM"/>
    </source>
</evidence>
<feature type="transmembrane region" description="Helical" evidence="1">
    <location>
        <begin position="162"/>
        <end position="180"/>
    </location>
</feature>
<protein>
    <recommendedName>
        <fullName evidence="4">DUF1641 domain-containing protein</fullName>
    </recommendedName>
</protein>
<dbReference type="STRING" id="1221996.QY95_01244"/>
<dbReference type="AlphaFoldDB" id="A0A0F5HX86"/>
<comment type="caution">
    <text evidence="2">The sequence shown here is derived from an EMBL/GenBank/DDBJ whole genome shotgun (WGS) entry which is preliminary data.</text>
</comment>
<keyword evidence="1" id="KW-0812">Transmembrane</keyword>
<organism evidence="2 3">
    <name type="scientific">Bacillus thermotolerans</name>
    <name type="common">Quasibacillus thermotolerans</name>
    <dbReference type="NCBI Taxonomy" id="1221996"/>
    <lineage>
        <taxon>Bacteria</taxon>
        <taxon>Bacillati</taxon>
        <taxon>Bacillota</taxon>
        <taxon>Bacilli</taxon>
        <taxon>Bacillales</taxon>
        <taxon>Bacillaceae</taxon>
        <taxon>Bacillus</taxon>
    </lineage>
</organism>